<evidence type="ECO:0000256" key="1">
    <source>
        <dbReference type="SAM" id="Phobius"/>
    </source>
</evidence>
<proteinExistence type="predicted"/>
<sequence>MLLIPSYQKYLTDIGISFVRCSRNREKKEKPNILHNYPNIHLSFSFVAYCILYNNVALRAYFFVIYTKKKEVTKGKERVTPKRNGETHQYMESTIPVKKTTFTFDYKDIILQKEPFSPLFQVTRGIRHDPYVPFFILPIRVHPIGKFYPITHDRFLFS</sequence>
<comment type="caution">
    <text evidence="2">The sequence shown here is derived from an EMBL/GenBank/DDBJ whole genome shotgun (WGS) entry which is preliminary data.</text>
</comment>
<evidence type="ECO:0000313" key="2">
    <source>
        <dbReference type="EMBL" id="OOR74470.1"/>
    </source>
</evidence>
<keyword evidence="1" id="KW-0472">Membrane</keyword>
<keyword evidence="1" id="KW-0812">Transmembrane</keyword>
<organism evidence="2 3">
    <name type="scientific">Bacillus cereus</name>
    <dbReference type="NCBI Taxonomy" id="1396"/>
    <lineage>
        <taxon>Bacteria</taxon>
        <taxon>Bacillati</taxon>
        <taxon>Bacillota</taxon>
        <taxon>Bacilli</taxon>
        <taxon>Bacillales</taxon>
        <taxon>Bacillaceae</taxon>
        <taxon>Bacillus</taxon>
        <taxon>Bacillus cereus group</taxon>
    </lineage>
</organism>
<name>A0A9X6BBK8_BACCE</name>
<keyword evidence="1" id="KW-1133">Transmembrane helix</keyword>
<gene>
    <name evidence="2" type="ORF">BLX06_13645</name>
</gene>
<evidence type="ECO:0000313" key="3">
    <source>
        <dbReference type="Proteomes" id="UP000190641"/>
    </source>
</evidence>
<dbReference type="EMBL" id="MUAU01000037">
    <property type="protein sequence ID" value="OOR74470.1"/>
    <property type="molecule type" value="Genomic_DNA"/>
</dbReference>
<dbReference type="AlphaFoldDB" id="A0A9X6BBK8"/>
<dbReference type="Proteomes" id="UP000190641">
    <property type="component" value="Unassembled WGS sequence"/>
</dbReference>
<feature type="transmembrane region" description="Helical" evidence="1">
    <location>
        <begin position="46"/>
        <end position="66"/>
    </location>
</feature>
<reference evidence="2 3" key="1">
    <citation type="submission" date="2017-01" db="EMBL/GenBank/DDBJ databases">
        <title>Bacillus cereus isolates.</title>
        <authorList>
            <person name="Beno S.M."/>
        </authorList>
    </citation>
    <scope>NUCLEOTIDE SEQUENCE [LARGE SCALE GENOMIC DNA]</scope>
    <source>
        <strain evidence="2 3">FSL K6-1030</strain>
    </source>
</reference>
<accession>A0A9X6BBK8</accession>
<protein>
    <submittedName>
        <fullName evidence="2">Uncharacterized protein</fullName>
    </submittedName>
</protein>